<protein>
    <submittedName>
        <fullName evidence="1">Uncharacterized protein</fullName>
    </submittedName>
</protein>
<name>A0ABR2ICC4_9EUKA</name>
<gene>
    <name evidence="1" type="ORF">M9Y10_011948</name>
</gene>
<evidence type="ECO:0000313" key="2">
    <source>
        <dbReference type="Proteomes" id="UP001470230"/>
    </source>
</evidence>
<reference evidence="1 2" key="1">
    <citation type="submission" date="2024-04" db="EMBL/GenBank/DDBJ databases">
        <title>Tritrichomonas musculus Genome.</title>
        <authorList>
            <person name="Alves-Ferreira E."/>
            <person name="Grigg M."/>
            <person name="Lorenzi H."/>
            <person name="Galac M."/>
        </authorList>
    </citation>
    <scope>NUCLEOTIDE SEQUENCE [LARGE SCALE GENOMIC DNA]</scope>
    <source>
        <strain evidence="1 2">EAF2021</strain>
    </source>
</reference>
<keyword evidence="2" id="KW-1185">Reference proteome</keyword>
<comment type="caution">
    <text evidence="1">The sequence shown here is derived from an EMBL/GenBank/DDBJ whole genome shotgun (WGS) entry which is preliminary data.</text>
</comment>
<dbReference type="Proteomes" id="UP001470230">
    <property type="component" value="Unassembled WGS sequence"/>
</dbReference>
<organism evidence="1 2">
    <name type="scientific">Tritrichomonas musculus</name>
    <dbReference type="NCBI Taxonomy" id="1915356"/>
    <lineage>
        <taxon>Eukaryota</taxon>
        <taxon>Metamonada</taxon>
        <taxon>Parabasalia</taxon>
        <taxon>Tritrichomonadida</taxon>
        <taxon>Tritrichomonadidae</taxon>
        <taxon>Tritrichomonas</taxon>
    </lineage>
</organism>
<sequence length="117" mass="13642">MKNRNEQPQMLEITDLVAQNPDNISKANVYYTISNCHPKNDLEFLTLSFFISTIVDFSLNEERYGYTLLDILSSLVQNPVLSPIYYSLNLAKAKKLKLDPKVEQIIEFYESFRQVEE</sequence>
<evidence type="ECO:0000313" key="1">
    <source>
        <dbReference type="EMBL" id="KAK8860284.1"/>
    </source>
</evidence>
<dbReference type="EMBL" id="JAPFFF010000018">
    <property type="protein sequence ID" value="KAK8860284.1"/>
    <property type="molecule type" value="Genomic_DNA"/>
</dbReference>
<proteinExistence type="predicted"/>
<accession>A0ABR2ICC4</accession>